<dbReference type="Gene3D" id="3.80.10.10">
    <property type="entry name" value="Ribonuclease Inhibitor"/>
    <property type="match status" value="1"/>
</dbReference>
<comment type="caution">
    <text evidence="2">The sequence shown here is derived from an EMBL/GenBank/DDBJ whole genome shotgun (WGS) entry which is preliminary data.</text>
</comment>
<dbReference type="AlphaFoldDB" id="A0A9J6G141"/>
<dbReference type="InterPro" id="IPR032675">
    <property type="entry name" value="LRR_dom_sf"/>
</dbReference>
<accession>A0A9J6G141</accession>
<reference evidence="2 3" key="1">
    <citation type="journal article" date="2020" name="Cell">
        <title>Large-Scale Comparative Analyses of Tick Genomes Elucidate Their Genetic Diversity and Vector Capacities.</title>
        <authorList>
            <consortium name="Tick Genome and Microbiome Consortium (TIGMIC)"/>
            <person name="Jia N."/>
            <person name="Wang J."/>
            <person name="Shi W."/>
            <person name="Du L."/>
            <person name="Sun Y."/>
            <person name="Zhan W."/>
            <person name="Jiang J.F."/>
            <person name="Wang Q."/>
            <person name="Zhang B."/>
            <person name="Ji P."/>
            <person name="Bell-Sakyi L."/>
            <person name="Cui X.M."/>
            <person name="Yuan T.T."/>
            <person name="Jiang B.G."/>
            <person name="Yang W.F."/>
            <person name="Lam T.T."/>
            <person name="Chang Q.C."/>
            <person name="Ding S.J."/>
            <person name="Wang X.J."/>
            <person name="Zhu J.G."/>
            <person name="Ruan X.D."/>
            <person name="Zhao L."/>
            <person name="Wei J.T."/>
            <person name="Ye R.Z."/>
            <person name="Que T.C."/>
            <person name="Du C.H."/>
            <person name="Zhou Y.H."/>
            <person name="Cheng J.X."/>
            <person name="Dai P.F."/>
            <person name="Guo W.B."/>
            <person name="Han X.H."/>
            <person name="Huang E.J."/>
            <person name="Li L.F."/>
            <person name="Wei W."/>
            <person name="Gao Y.C."/>
            <person name="Liu J.Z."/>
            <person name="Shao H.Z."/>
            <person name="Wang X."/>
            <person name="Wang C.C."/>
            <person name="Yang T.C."/>
            <person name="Huo Q.B."/>
            <person name="Li W."/>
            <person name="Chen H.Y."/>
            <person name="Chen S.E."/>
            <person name="Zhou L.G."/>
            <person name="Ni X.B."/>
            <person name="Tian J.H."/>
            <person name="Sheng Y."/>
            <person name="Liu T."/>
            <person name="Pan Y.S."/>
            <person name="Xia L.Y."/>
            <person name="Li J."/>
            <person name="Zhao F."/>
            <person name="Cao W.C."/>
        </authorList>
    </citation>
    <scope>NUCLEOTIDE SEQUENCE [LARGE SCALE GENOMIC DNA]</scope>
    <source>
        <strain evidence="2">HaeL-2018</strain>
    </source>
</reference>
<dbReference type="VEuPathDB" id="VectorBase:HLOH_048295"/>
<evidence type="ECO:0000313" key="3">
    <source>
        <dbReference type="Proteomes" id="UP000821853"/>
    </source>
</evidence>
<organism evidence="2 3">
    <name type="scientific">Haemaphysalis longicornis</name>
    <name type="common">Bush tick</name>
    <dbReference type="NCBI Taxonomy" id="44386"/>
    <lineage>
        <taxon>Eukaryota</taxon>
        <taxon>Metazoa</taxon>
        <taxon>Ecdysozoa</taxon>
        <taxon>Arthropoda</taxon>
        <taxon>Chelicerata</taxon>
        <taxon>Arachnida</taxon>
        <taxon>Acari</taxon>
        <taxon>Parasitiformes</taxon>
        <taxon>Ixodida</taxon>
        <taxon>Ixodoidea</taxon>
        <taxon>Ixodidae</taxon>
        <taxon>Haemaphysalinae</taxon>
        <taxon>Haemaphysalis</taxon>
    </lineage>
</organism>
<gene>
    <name evidence="2" type="ORF">HPB48_013738</name>
</gene>
<feature type="chain" id="PRO_5039919294" evidence="1">
    <location>
        <begin position="35"/>
        <end position="205"/>
    </location>
</feature>
<sequence length="205" mass="23007">MAGSAWWSVSARLAPFLIVCSFASVLTCSDFTSAEELEQNVPQGSNRGDVELVLKDSRLDHIPPTVLQQIKPSVLVLNNVTVGSYKVPNSDASAFEELQDTLKKLVFYKNSSQPRSWALLKGNRLLKELLFFRMGPLRLGQDFNELPPSVTDISVVQSTVSEVDDRWLSSLDNLETVRLDKVNLKRFERTMLPRPASRLRSLTIT</sequence>
<feature type="signal peptide" evidence="1">
    <location>
        <begin position="1"/>
        <end position="34"/>
    </location>
</feature>
<evidence type="ECO:0000313" key="2">
    <source>
        <dbReference type="EMBL" id="KAH9368100.1"/>
    </source>
</evidence>
<keyword evidence="1" id="KW-0732">Signal</keyword>
<dbReference type="OrthoDB" id="2013775at2759"/>
<dbReference type="Proteomes" id="UP000821853">
    <property type="component" value="Chromosome 2"/>
</dbReference>
<evidence type="ECO:0000256" key="1">
    <source>
        <dbReference type="SAM" id="SignalP"/>
    </source>
</evidence>
<keyword evidence="3" id="KW-1185">Reference proteome</keyword>
<name>A0A9J6G141_HAELO</name>
<protein>
    <submittedName>
        <fullName evidence="2">Uncharacterized protein</fullName>
    </submittedName>
</protein>
<dbReference type="EMBL" id="JABSTR010000004">
    <property type="protein sequence ID" value="KAH9368100.1"/>
    <property type="molecule type" value="Genomic_DNA"/>
</dbReference>
<proteinExistence type="predicted"/>